<feature type="domain" description="VWFC" evidence="6">
    <location>
        <begin position="298"/>
        <end position="349"/>
    </location>
</feature>
<feature type="domain" description="VWFD" evidence="7">
    <location>
        <begin position="353"/>
        <end position="537"/>
    </location>
</feature>
<dbReference type="Pfam" id="PF00094">
    <property type="entry name" value="VWD"/>
    <property type="match status" value="1"/>
</dbReference>
<protein>
    <submittedName>
        <fullName evidence="9">BMP-binding endothelial regulator protein</fullName>
    </submittedName>
</protein>
<feature type="chain" id="PRO_5037387209" evidence="5">
    <location>
        <begin position="25"/>
        <end position="559"/>
    </location>
</feature>
<sequence>APFYDGMCLVAVALLLACSGNAFAQLAGKASGIACSEEGAPVDVAKLTRGMVASPCYHCTCKGGEVECAREKCQPIGECPVVETPTEGSCCPKCLTCLYLGVVRHNDDRWISSQDSCTQIACKGGVITSWRIQCVSECEGGRRVAGYCCRLCAQPINTEDPCTQCEPVLEHWYHCYRVACPVLDCPISEHHTLPNKCCAECKTYRSASAIVKATNDMPKGYCSFRGGKFRVEEAFRTDPCTRCICQQGGVFCRRFACPYTQCDASRSFYRENVCCSFCHVKARRCRLLSSNATLTYVQHGHKWRTNECTECICDNGQITCEKEQCRWKGKCPRGRRLKKVDGSCCHECELREGTCTVFGDPHYITFDRLGYSFQGSCSYVLAQECALRGDVPEFIIIAHNGGRYFAAWTRRISVLVSLHNGSFFGIHLLPNKVVRERGRTISLPYIRIEDWPEYRVAEDPRKGHIVLSLNVIGVKVIWDGESFAEVVLSKKHQSKVCGLCGNFNGNPDDDLWPQYGSSVSTSIDDFAQSWRHGTKCNSGSAKESNQNSVDSESTGKFGC</sequence>
<proteinExistence type="predicted"/>
<evidence type="ECO:0000259" key="7">
    <source>
        <dbReference type="PROSITE" id="PS51233"/>
    </source>
</evidence>
<dbReference type="PANTHER" id="PTHR46698">
    <property type="entry name" value="CROSSVEINLESS 2"/>
    <property type="match status" value="1"/>
</dbReference>
<dbReference type="PROSITE" id="PS01208">
    <property type="entry name" value="VWFC_1"/>
    <property type="match status" value="2"/>
</dbReference>
<organism evidence="8 9">
    <name type="scientific">Parascaris univalens</name>
    <name type="common">Nematode worm</name>
    <dbReference type="NCBI Taxonomy" id="6257"/>
    <lineage>
        <taxon>Eukaryota</taxon>
        <taxon>Metazoa</taxon>
        <taxon>Ecdysozoa</taxon>
        <taxon>Nematoda</taxon>
        <taxon>Chromadorea</taxon>
        <taxon>Rhabditida</taxon>
        <taxon>Spirurina</taxon>
        <taxon>Ascaridomorpha</taxon>
        <taxon>Ascaridoidea</taxon>
        <taxon>Ascarididae</taxon>
        <taxon>Parascaris</taxon>
    </lineage>
</organism>
<dbReference type="InterPro" id="IPR001007">
    <property type="entry name" value="VWF_dom"/>
</dbReference>
<dbReference type="Gene3D" id="6.20.200.20">
    <property type="match status" value="3"/>
</dbReference>
<feature type="domain" description="VWFC" evidence="6">
    <location>
        <begin position="33"/>
        <end position="95"/>
    </location>
</feature>
<evidence type="ECO:0000256" key="5">
    <source>
        <dbReference type="SAM" id="SignalP"/>
    </source>
</evidence>
<dbReference type="Pfam" id="PF00093">
    <property type="entry name" value="VWC"/>
    <property type="match status" value="1"/>
</dbReference>
<feature type="domain" description="VWFC" evidence="6">
    <location>
        <begin position="220"/>
        <end position="279"/>
    </location>
</feature>
<dbReference type="InterPro" id="IPR001846">
    <property type="entry name" value="VWF_type-D"/>
</dbReference>
<dbReference type="PANTHER" id="PTHR46698:SF4">
    <property type="entry name" value="CROSSVEINLESS 2"/>
    <property type="match status" value="1"/>
</dbReference>
<reference evidence="9" key="1">
    <citation type="submission" date="2022-11" db="UniProtKB">
        <authorList>
            <consortium name="WormBaseParasite"/>
        </authorList>
    </citation>
    <scope>IDENTIFICATION</scope>
</reference>
<dbReference type="SMART" id="SM00214">
    <property type="entry name" value="VWC"/>
    <property type="match status" value="4"/>
</dbReference>
<dbReference type="SMART" id="SM00215">
    <property type="entry name" value="VWC_out"/>
    <property type="match status" value="1"/>
</dbReference>
<dbReference type="PROSITE" id="PS51233">
    <property type="entry name" value="VWFD"/>
    <property type="match status" value="1"/>
</dbReference>
<dbReference type="InterPro" id="IPR052424">
    <property type="entry name" value="Kielin_Chordin-BMP_Reg"/>
</dbReference>
<evidence type="ECO:0000256" key="2">
    <source>
        <dbReference type="ARBA" id="ARBA00022525"/>
    </source>
</evidence>
<dbReference type="Pfam" id="PF23334">
    <property type="entry name" value="VWC2L_2nd"/>
    <property type="match status" value="1"/>
</dbReference>
<dbReference type="GO" id="GO:0005576">
    <property type="term" value="C:extracellular region"/>
    <property type="evidence" value="ECO:0007669"/>
    <property type="project" value="UniProtKB-SubCell"/>
</dbReference>
<accession>A0A915AI20</accession>
<dbReference type="SUPFAM" id="SSF57603">
    <property type="entry name" value="FnI-like domain"/>
    <property type="match status" value="4"/>
</dbReference>
<evidence type="ECO:0000259" key="6">
    <source>
        <dbReference type="PROSITE" id="PS50184"/>
    </source>
</evidence>
<dbReference type="SMART" id="SM00216">
    <property type="entry name" value="VWD"/>
    <property type="match status" value="1"/>
</dbReference>
<evidence type="ECO:0000313" key="9">
    <source>
        <dbReference type="WBParaSite" id="PgR009X_g019_t01"/>
    </source>
</evidence>
<evidence type="ECO:0000256" key="1">
    <source>
        <dbReference type="ARBA" id="ARBA00004613"/>
    </source>
</evidence>
<dbReference type="Proteomes" id="UP000887569">
    <property type="component" value="Unplaced"/>
</dbReference>
<dbReference type="WBParaSite" id="PgR009X_g019_t01">
    <property type="protein sequence ID" value="PgR009X_g019_t01"/>
    <property type="gene ID" value="PgR009X_g019"/>
</dbReference>
<keyword evidence="3 5" id="KW-0732">Signal</keyword>
<feature type="signal peptide" evidence="5">
    <location>
        <begin position="1"/>
        <end position="24"/>
    </location>
</feature>
<name>A0A915AI20_PARUN</name>
<keyword evidence="8" id="KW-1185">Reference proteome</keyword>
<comment type="subcellular location">
    <subcellularLocation>
        <location evidence="1">Secreted</location>
    </subcellularLocation>
</comment>
<evidence type="ECO:0000256" key="3">
    <source>
        <dbReference type="ARBA" id="ARBA00022729"/>
    </source>
</evidence>
<evidence type="ECO:0000256" key="4">
    <source>
        <dbReference type="SAM" id="MobiDB-lite"/>
    </source>
</evidence>
<dbReference type="AlphaFoldDB" id="A0A915AI20"/>
<keyword evidence="2" id="KW-0964">Secreted</keyword>
<evidence type="ECO:0000313" key="8">
    <source>
        <dbReference type="Proteomes" id="UP000887569"/>
    </source>
</evidence>
<dbReference type="PROSITE" id="PS50184">
    <property type="entry name" value="VWFC_2"/>
    <property type="match status" value="3"/>
</dbReference>
<feature type="region of interest" description="Disordered" evidence="4">
    <location>
        <begin position="536"/>
        <end position="559"/>
    </location>
</feature>